<protein>
    <submittedName>
        <fullName evidence="1">Uncharacterized protein</fullName>
    </submittedName>
</protein>
<evidence type="ECO:0000313" key="1">
    <source>
        <dbReference type="EMBL" id="CAH0721807.1"/>
    </source>
</evidence>
<evidence type="ECO:0000313" key="2">
    <source>
        <dbReference type="Proteomes" id="UP000838878"/>
    </source>
</evidence>
<name>A0A8J9UKW6_9NEOP</name>
<feature type="non-terminal residue" evidence="1">
    <location>
        <position position="238"/>
    </location>
</feature>
<gene>
    <name evidence="1" type="ORF">BINO364_LOCUS7855</name>
</gene>
<accession>A0A8J9UKW6</accession>
<dbReference type="EMBL" id="OV170223">
    <property type="protein sequence ID" value="CAH0721807.1"/>
    <property type="molecule type" value="Genomic_DNA"/>
</dbReference>
<dbReference type="AlphaFoldDB" id="A0A8J9UKW6"/>
<dbReference type="OrthoDB" id="7025731at2759"/>
<keyword evidence="2" id="KW-1185">Reference proteome</keyword>
<organism evidence="1 2">
    <name type="scientific">Brenthis ino</name>
    <name type="common">lesser marbled fritillary</name>
    <dbReference type="NCBI Taxonomy" id="405034"/>
    <lineage>
        <taxon>Eukaryota</taxon>
        <taxon>Metazoa</taxon>
        <taxon>Ecdysozoa</taxon>
        <taxon>Arthropoda</taxon>
        <taxon>Hexapoda</taxon>
        <taxon>Insecta</taxon>
        <taxon>Pterygota</taxon>
        <taxon>Neoptera</taxon>
        <taxon>Endopterygota</taxon>
        <taxon>Lepidoptera</taxon>
        <taxon>Glossata</taxon>
        <taxon>Ditrysia</taxon>
        <taxon>Papilionoidea</taxon>
        <taxon>Nymphalidae</taxon>
        <taxon>Heliconiinae</taxon>
        <taxon>Argynnini</taxon>
        <taxon>Brenthis</taxon>
    </lineage>
</organism>
<reference evidence="1" key="1">
    <citation type="submission" date="2021-12" db="EMBL/GenBank/DDBJ databases">
        <authorList>
            <person name="Martin H S."/>
        </authorList>
    </citation>
    <scope>NUCLEOTIDE SEQUENCE</scope>
</reference>
<dbReference type="Proteomes" id="UP000838878">
    <property type="component" value="Chromosome 3"/>
</dbReference>
<proteinExistence type="predicted"/>
<sequence>MKTATSEICPVAESERWSKLKTRNDVEEVSPELLAPNTNFVNKDLYHKFIYNPGYNYYDMNTDPVGPWNIKTSDAGLMRSYNGLLYPYSYPEMAASFKPYPVRYLPPVYLKNYETWPRNMASERDLYVRTPRMLRSDDDFWEQLQNDSIMKNILPTMPIPFLRSASTPSDTSYQYSSSPYGSQDCPLPIMLLCTPKISLSENLLNYNKQMDEVPYAYLNRQIDDYSHNKNSESSVENT</sequence>